<evidence type="ECO:0000256" key="1">
    <source>
        <dbReference type="ARBA" id="ARBA00022729"/>
    </source>
</evidence>
<dbReference type="InterPro" id="IPR039331">
    <property type="entry name" value="PAPs-like"/>
</dbReference>
<feature type="region of interest" description="Disordered" evidence="2">
    <location>
        <begin position="45"/>
        <end position="70"/>
    </location>
</feature>
<sequence length="395" mass="43017">MPLNRRQFLLLGGAFGGVGLSVVAQRWAAGQSALTEARSSIDLNEYSSPASQNPVAAPSPSAVPEITDPLNPPRGDVRIVVISDLNSQYGSTDYEVEVDNAIARIPSWQPDLVLCGGDMVAGQQPSLTRSEIEAMWAAFDQHVSAPLRTAKIPYGFTLGNHDASSAQAINGGLLFGAERDLANDYWNQPQHDPGLNFVDRAKFPFYYTFQQKDIFFLIWDASSAQIPADQLAWAEQSLSSPAAKAAKLRIVVGHLPLYGITVGRADPGEYLENAEGLRSLLERHQVHTYVSGHDHAYYPGHKGQLELLHCGILGSGVRPLLNGDLPPRKTLTIVDIDSASAHTRYTTFDASTMERVNQQELPKLIASPGGKVLRRDLAWEDLTPAEQAVDYVPRG</sequence>
<keyword evidence="1" id="KW-0732">Signal</keyword>
<dbReference type="PROSITE" id="PS51318">
    <property type="entry name" value="TAT"/>
    <property type="match status" value="1"/>
</dbReference>
<dbReference type="InterPro" id="IPR004843">
    <property type="entry name" value="Calcineurin-like_PHP"/>
</dbReference>
<dbReference type="Proteomes" id="UP000757435">
    <property type="component" value="Unassembled WGS sequence"/>
</dbReference>
<gene>
    <name evidence="4" type="ORF">KME15_05485</name>
</gene>
<dbReference type="PANTHER" id="PTHR22953:SF153">
    <property type="entry name" value="PURPLE ACID PHOSPHATASE"/>
    <property type="match status" value="1"/>
</dbReference>
<accession>A0A951QA82</accession>
<evidence type="ECO:0000313" key="5">
    <source>
        <dbReference type="Proteomes" id="UP000757435"/>
    </source>
</evidence>
<organism evidence="4 5">
    <name type="scientific">Drouetiella hepatica Uher 2000/2452</name>
    <dbReference type="NCBI Taxonomy" id="904376"/>
    <lineage>
        <taxon>Bacteria</taxon>
        <taxon>Bacillati</taxon>
        <taxon>Cyanobacteriota</taxon>
        <taxon>Cyanophyceae</taxon>
        <taxon>Oculatellales</taxon>
        <taxon>Oculatellaceae</taxon>
        <taxon>Drouetiella</taxon>
    </lineage>
</organism>
<reference evidence="4" key="2">
    <citation type="journal article" date="2022" name="Microbiol. Resour. Announc.">
        <title>Metagenome Sequencing to Explore Phylogenomics of Terrestrial Cyanobacteria.</title>
        <authorList>
            <person name="Ward R.D."/>
            <person name="Stajich J.E."/>
            <person name="Johansen J.R."/>
            <person name="Huntemann M."/>
            <person name="Clum A."/>
            <person name="Foster B."/>
            <person name="Foster B."/>
            <person name="Roux S."/>
            <person name="Palaniappan K."/>
            <person name="Varghese N."/>
            <person name="Mukherjee S."/>
            <person name="Reddy T.B.K."/>
            <person name="Daum C."/>
            <person name="Copeland A."/>
            <person name="Chen I.A."/>
            <person name="Ivanova N.N."/>
            <person name="Kyrpides N.C."/>
            <person name="Shapiro N."/>
            <person name="Eloe-Fadrosh E.A."/>
            <person name="Pietrasiak N."/>
        </authorList>
    </citation>
    <scope>NUCLEOTIDE SEQUENCE</scope>
    <source>
        <strain evidence="4">UHER 2000/2452</strain>
    </source>
</reference>
<dbReference type="EMBL" id="JAHHHD010000004">
    <property type="protein sequence ID" value="MBW4658104.1"/>
    <property type="molecule type" value="Genomic_DNA"/>
</dbReference>
<dbReference type="InterPro" id="IPR029052">
    <property type="entry name" value="Metallo-depent_PP-like"/>
</dbReference>
<protein>
    <submittedName>
        <fullName evidence="4">Metallophosphoesterase</fullName>
    </submittedName>
</protein>
<reference evidence="4" key="1">
    <citation type="submission" date="2021-05" db="EMBL/GenBank/DDBJ databases">
        <authorList>
            <person name="Pietrasiak N."/>
            <person name="Ward R."/>
            <person name="Stajich J.E."/>
            <person name="Kurbessoian T."/>
        </authorList>
    </citation>
    <scope>NUCLEOTIDE SEQUENCE</scope>
    <source>
        <strain evidence="4">UHER 2000/2452</strain>
    </source>
</reference>
<dbReference type="SUPFAM" id="SSF56300">
    <property type="entry name" value="Metallo-dependent phosphatases"/>
    <property type="match status" value="1"/>
</dbReference>
<comment type="caution">
    <text evidence="4">The sequence shown here is derived from an EMBL/GenBank/DDBJ whole genome shotgun (WGS) entry which is preliminary data.</text>
</comment>
<dbReference type="Pfam" id="PF00149">
    <property type="entry name" value="Metallophos"/>
    <property type="match status" value="1"/>
</dbReference>
<dbReference type="GO" id="GO:0003993">
    <property type="term" value="F:acid phosphatase activity"/>
    <property type="evidence" value="ECO:0007669"/>
    <property type="project" value="InterPro"/>
</dbReference>
<proteinExistence type="predicted"/>
<evidence type="ECO:0000313" key="4">
    <source>
        <dbReference type="EMBL" id="MBW4658104.1"/>
    </source>
</evidence>
<dbReference type="InterPro" id="IPR006311">
    <property type="entry name" value="TAT_signal"/>
</dbReference>
<evidence type="ECO:0000256" key="2">
    <source>
        <dbReference type="SAM" id="MobiDB-lite"/>
    </source>
</evidence>
<feature type="domain" description="Calcineurin-like phosphoesterase" evidence="3">
    <location>
        <begin position="78"/>
        <end position="297"/>
    </location>
</feature>
<dbReference type="Gene3D" id="3.60.21.10">
    <property type="match status" value="1"/>
</dbReference>
<evidence type="ECO:0000259" key="3">
    <source>
        <dbReference type="Pfam" id="PF00149"/>
    </source>
</evidence>
<name>A0A951QA82_9CYAN</name>
<dbReference type="AlphaFoldDB" id="A0A951QA82"/>
<dbReference type="PANTHER" id="PTHR22953">
    <property type="entry name" value="ACID PHOSPHATASE RELATED"/>
    <property type="match status" value="1"/>
</dbReference>
<feature type="compositionally biased region" description="Low complexity" evidence="2">
    <location>
        <begin position="47"/>
        <end position="64"/>
    </location>
</feature>